<reference evidence="1 2" key="1">
    <citation type="submission" date="2020-01" db="EMBL/GenBank/DDBJ databases">
        <title>Whole genome sequence of Heliobacterium gestii DSM 11169.</title>
        <authorList>
            <person name="Kyndt J.A."/>
            <person name="Meyer T.E."/>
        </authorList>
    </citation>
    <scope>NUCLEOTIDE SEQUENCE [LARGE SCALE GENOMIC DNA]</scope>
    <source>
        <strain evidence="1 2">DSM 11169</strain>
    </source>
</reference>
<organism evidence="1 2">
    <name type="scientific">Heliomicrobium gestii</name>
    <name type="common">Heliobacterium gestii</name>
    <dbReference type="NCBI Taxonomy" id="2699"/>
    <lineage>
        <taxon>Bacteria</taxon>
        <taxon>Bacillati</taxon>
        <taxon>Bacillota</taxon>
        <taxon>Clostridia</taxon>
        <taxon>Eubacteriales</taxon>
        <taxon>Heliobacteriaceae</taxon>
        <taxon>Heliomicrobium</taxon>
    </lineage>
</organism>
<protein>
    <submittedName>
        <fullName evidence="1">Uncharacterized protein</fullName>
    </submittedName>
</protein>
<dbReference type="OrthoDB" id="6024840at2"/>
<evidence type="ECO:0000313" key="2">
    <source>
        <dbReference type="Proteomes" id="UP000471031"/>
    </source>
</evidence>
<evidence type="ECO:0000313" key="1">
    <source>
        <dbReference type="EMBL" id="MZP43247.1"/>
    </source>
</evidence>
<dbReference type="Proteomes" id="UP000471031">
    <property type="component" value="Unassembled WGS sequence"/>
</dbReference>
<name>A0A845L928_HELGE</name>
<comment type="caution">
    <text evidence="1">The sequence shown here is derived from an EMBL/GenBank/DDBJ whole genome shotgun (WGS) entry which is preliminary data.</text>
</comment>
<sequence>MKVVYAGFGVWNSTNDATTAISKAYDKGQRTFLASNDWTGDPSPGNRKYLYIVWEQNGVTYSGVVGEGDSKGINLP</sequence>
<dbReference type="AlphaFoldDB" id="A0A845L928"/>
<keyword evidence="2" id="KW-1185">Reference proteome</keyword>
<dbReference type="EMBL" id="WXEX01000007">
    <property type="protein sequence ID" value="MZP43247.1"/>
    <property type="molecule type" value="Genomic_DNA"/>
</dbReference>
<accession>A0A845L928</accession>
<gene>
    <name evidence="1" type="ORF">GTO89_09370</name>
</gene>
<proteinExistence type="predicted"/>
<dbReference type="RefSeq" id="WP_161261827.1">
    <property type="nucleotide sequence ID" value="NZ_JAFBDC010000013.1"/>
</dbReference>